<dbReference type="InterPro" id="IPR009057">
    <property type="entry name" value="Homeodomain-like_sf"/>
</dbReference>
<dbReference type="Pfam" id="PF00440">
    <property type="entry name" value="TetR_N"/>
    <property type="match status" value="1"/>
</dbReference>
<dbReference type="SUPFAM" id="SSF46689">
    <property type="entry name" value="Homeodomain-like"/>
    <property type="match status" value="1"/>
</dbReference>
<dbReference type="Proteomes" id="UP000772196">
    <property type="component" value="Unassembled WGS sequence"/>
</dbReference>
<evidence type="ECO:0000259" key="6">
    <source>
        <dbReference type="PROSITE" id="PS50977"/>
    </source>
</evidence>
<dbReference type="InterPro" id="IPR050109">
    <property type="entry name" value="HTH-type_TetR-like_transc_reg"/>
</dbReference>
<evidence type="ECO:0000313" key="7">
    <source>
        <dbReference type="EMBL" id="NKI42661.1"/>
    </source>
</evidence>
<comment type="caution">
    <text evidence="7">The sequence shown here is derived from an EMBL/GenBank/DDBJ whole genome shotgun (WGS) entry which is preliminary data.</text>
</comment>
<evidence type="ECO:0000256" key="2">
    <source>
        <dbReference type="ARBA" id="ARBA00023125"/>
    </source>
</evidence>
<evidence type="ECO:0000256" key="5">
    <source>
        <dbReference type="SAM" id="MobiDB-lite"/>
    </source>
</evidence>
<feature type="DNA-binding region" description="H-T-H motif" evidence="4">
    <location>
        <begin position="48"/>
        <end position="67"/>
    </location>
</feature>
<proteinExistence type="predicted"/>
<evidence type="ECO:0000256" key="1">
    <source>
        <dbReference type="ARBA" id="ARBA00023015"/>
    </source>
</evidence>
<dbReference type="PRINTS" id="PR00455">
    <property type="entry name" value="HTHTETR"/>
</dbReference>
<dbReference type="Pfam" id="PF21597">
    <property type="entry name" value="TetR_C_43"/>
    <property type="match status" value="1"/>
</dbReference>
<keyword evidence="8" id="KW-1185">Reference proteome</keyword>
<dbReference type="InterPro" id="IPR036271">
    <property type="entry name" value="Tet_transcr_reg_TetR-rel_C_sf"/>
</dbReference>
<name>A0ABX1H6M8_9ACTN</name>
<dbReference type="RefSeq" id="WP_168539929.1">
    <property type="nucleotide sequence ID" value="NZ_JAAWWP010000008.1"/>
</dbReference>
<protein>
    <submittedName>
        <fullName evidence="7">TetR/AcrR family transcriptional regulator</fullName>
    </submittedName>
</protein>
<keyword evidence="1" id="KW-0805">Transcription regulation</keyword>
<dbReference type="InterPro" id="IPR049445">
    <property type="entry name" value="TetR_SbtR-like_C"/>
</dbReference>
<organism evidence="7 8">
    <name type="scientific">Streptomyces physcomitrii</name>
    <dbReference type="NCBI Taxonomy" id="2724184"/>
    <lineage>
        <taxon>Bacteria</taxon>
        <taxon>Bacillati</taxon>
        <taxon>Actinomycetota</taxon>
        <taxon>Actinomycetes</taxon>
        <taxon>Kitasatosporales</taxon>
        <taxon>Streptomycetaceae</taxon>
        <taxon>Streptomyces</taxon>
    </lineage>
</organism>
<keyword evidence="2 4" id="KW-0238">DNA-binding</keyword>
<evidence type="ECO:0000313" key="8">
    <source>
        <dbReference type="Proteomes" id="UP000772196"/>
    </source>
</evidence>
<feature type="domain" description="HTH tetR-type" evidence="6">
    <location>
        <begin position="26"/>
        <end position="85"/>
    </location>
</feature>
<dbReference type="EMBL" id="JAAWWP010000008">
    <property type="protein sequence ID" value="NKI42661.1"/>
    <property type="molecule type" value="Genomic_DNA"/>
</dbReference>
<dbReference type="SUPFAM" id="SSF48498">
    <property type="entry name" value="Tetracyclin repressor-like, C-terminal domain"/>
    <property type="match status" value="1"/>
</dbReference>
<dbReference type="Gene3D" id="1.10.357.10">
    <property type="entry name" value="Tetracycline Repressor, domain 2"/>
    <property type="match status" value="1"/>
</dbReference>
<gene>
    <name evidence="7" type="ORF">HFV08_15745</name>
</gene>
<dbReference type="PANTHER" id="PTHR30055">
    <property type="entry name" value="HTH-TYPE TRANSCRIPTIONAL REGULATOR RUTR"/>
    <property type="match status" value="1"/>
</dbReference>
<accession>A0ABX1H6M8</accession>
<keyword evidence="3" id="KW-0804">Transcription</keyword>
<sequence>MAAGSEKTTGAEKAQSNRPRLRADAERNRARVLNAARELFAERGAEVSMDEVARRAEVGIGTLYRHFPTKEAMVIAAGQQRFGEILTYYRTVCRDSAEPLQALHLLLTRIAEVESRDRGFATAVTEGSLGSEGPRSPLREDLEAELMALIGKGQEGGSIRQDMASVDILSLTCGLTSIVHRRSGDWRRYIDIMLDGLKSQAA</sequence>
<dbReference type="PANTHER" id="PTHR30055:SF234">
    <property type="entry name" value="HTH-TYPE TRANSCRIPTIONAL REGULATOR BETI"/>
    <property type="match status" value="1"/>
</dbReference>
<evidence type="ECO:0000256" key="3">
    <source>
        <dbReference type="ARBA" id="ARBA00023163"/>
    </source>
</evidence>
<evidence type="ECO:0000256" key="4">
    <source>
        <dbReference type="PROSITE-ProRule" id="PRU00335"/>
    </source>
</evidence>
<feature type="region of interest" description="Disordered" evidence="5">
    <location>
        <begin position="1"/>
        <end position="23"/>
    </location>
</feature>
<reference evidence="7 8" key="1">
    <citation type="submission" date="2020-04" db="EMBL/GenBank/DDBJ databases">
        <title>Phylogenetic Diversity and Antibacterial Activity against Ralstonia solanacearum of Endophytic Actinomycete Isolated from Moss.</title>
        <authorList>
            <person name="Zhuang X."/>
        </authorList>
    </citation>
    <scope>NUCLEOTIDE SEQUENCE [LARGE SCALE GENOMIC DNA]</scope>
    <source>
        <strain evidence="7 8">LD120</strain>
    </source>
</reference>
<dbReference type="PROSITE" id="PS50977">
    <property type="entry name" value="HTH_TETR_2"/>
    <property type="match status" value="1"/>
</dbReference>
<dbReference type="InterPro" id="IPR001647">
    <property type="entry name" value="HTH_TetR"/>
</dbReference>